<dbReference type="PROSITE" id="PS00062">
    <property type="entry name" value="ALDOKETO_REDUCTASE_2"/>
    <property type="match status" value="1"/>
</dbReference>
<dbReference type="PRINTS" id="PR00069">
    <property type="entry name" value="ALDKETRDTASE"/>
</dbReference>
<dbReference type="FunCoup" id="A0A0H2RN99">
    <property type="interactions" value="290"/>
</dbReference>
<dbReference type="PIRSF" id="PIRSF000097">
    <property type="entry name" value="AKR"/>
    <property type="match status" value="1"/>
</dbReference>
<accession>A0A0H2RN99</accession>
<proteinExistence type="inferred from homology"/>
<dbReference type="AlphaFoldDB" id="A0A0H2RN99"/>
<dbReference type="Proteomes" id="UP000053477">
    <property type="component" value="Unassembled WGS sequence"/>
</dbReference>
<dbReference type="GO" id="GO:0016491">
    <property type="term" value="F:oxidoreductase activity"/>
    <property type="evidence" value="ECO:0007669"/>
    <property type="project" value="UniProtKB-KW"/>
</dbReference>
<dbReference type="EMBL" id="KQ085960">
    <property type="protein sequence ID" value="KLO13400.1"/>
    <property type="molecule type" value="Genomic_DNA"/>
</dbReference>
<feature type="active site" description="Proton donor" evidence="3">
    <location>
        <position position="52"/>
    </location>
</feature>
<dbReference type="PANTHER" id="PTHR43827">
    <property type="entry name" value="2,5-DIKETO-D-GLUCONIC ACID REDUCTASE"/>
    <property type="match status" value="1"/>
</dbReference>
<dbReference type="CDD" id="cd19071">
    <property type="entry name" value="AKR_AKR1-5-like"/>
    <property type="match status" value="1"/>
</dbReference>
<dbReference type="InterPro" id="IPR036812">
    <property type="entry name" value="NAD(P)_OxRdtase_dom_sf"/>
</dbReference>
<dbReference type="SUPFAM" id="SSF51430">
    <property type="entry name" value="NAD(P)-linked oxidoreductase"/>
    <property type="match status" value="1"/>
</dbReference>
<dbReference type="InterPro" id="IPR018170">
    <property type="entry name" value="Aldo/ket_reductase_CS"/>
</dbReference>
<protein>
    <submittedName>
        <fullName evidence="7">Aldo/keto reductase</fullName>
    </submittedName>
</protein>
<dbReference type="InParanoid" id="A0A0H2RN99"/>
<evidence type="ECO:0000256" key="2">
    <source>
        <dbReference type="ARBA" id="ARBA00023002"/>
    </source>
</evidence>
<dbReference type="Pfam" id="PF00248">
    <property type="entry name" value="Aldo_ket_red"/>
    <property type="match status" value="1"/>
</dbReference>
<comment type="similarity">
    <text evidence="1">Belongs to the aldo/keto reductase family.</text>
</comment>
<dbReference type="PANTHER" id="PTHR43827:SF13">
    <property type="entry name" value="ALDO_KETO REDUCTASE FAMILY PROTEIN"/>
    <property type="match status" value="1"/>
</dbReference>
<dbReference type="InterPro" id="IPR020471">
    <property type="entry name" value="AKR"/>
</dbReference>
<reference evidence="7 8" key="1">
    <citation type="submission" date="2015-04" db="EMBL/GenBank/DDBJ databases">
        <title>Complete genome sequence of Schizopora paradoxa KUC8140, a cosmopolitan wood degrader in East Asia.</title>
        <authorList>
            <consortium name="DOE Joint Genome Institute"/>
            <person name="Min B."/>
            <person name="Park H."/>
            <person name="Jang Y."/>
            <person name="Kim J.-J."/>
            <person name="Kim K.H."/>
            <person name="Pangilinan J."/>
            <person name="Lipzen A."/>
            <person name="Riley R."/>
            <person name="Grigoriev I.V."/>
            <person name="Spatafora J.W."/>
            <person name="Choi I.-G."/>
        </authorList>
    </citation>
    <scope>NUCLEOTIDE SEQUENCE [LARGE SCALE GENOMIC DNA]</scope>
    <source>
        <strain evidence="7 8">KUC8140</strain>
    </source>
</reference>
<evidence type="ECO:0000313" key="7">
    <source>
        <dbReference type="EMBL" id="KLO13400.1"/>
    </source>
</evidence>
<evidence type="ECO:0000256" key="4">
    <source>
        <dbReference type="PIRSR" id="PIRSR000097-2"/>
    </source>
</evidence>
<sequence>MSRFSLSSTVKLSSGYDMPIIGLGVYQNFDCVPACEAALKHGYKMIDTAEMYRNEEDVGKALKSSGVKREDIFITTKVIQNSFGFESAQKVVESSLKKLGVSYIDLDMLHSALGGKQKRLDAYRALLVKQQEGKIRSVGVSNFGVKHLEELKEAGLATPAVNQIELHPLCQQKPIVDYCRSNNIVIQAYCPIIRGDFSNETLQAICSKIGKTPVQVLLRWSIQRGFVPLPKSGNPERVLSNVDIFDFELSSEDMAQLDGLDKGDAGAISWNPVNCD</sequence>
<feature type="domain" description="NADP-dependent oxidoreductase" evidence="6">
    <location>
        <begin position="34"/>
        <end position="261"/>
    </location>
</feature>
<evidence type="ECO:0000259" key="6">
    <source>
        <dbReference type="Pfam" id="PF00248"/>
    </source>
</evidence>
<dbReference type="FunFam" id="3.20.20.100:FF:000015">
    <property type="entry name" value="Oxidoreductase, aldo/keto reductase family"/>
    <property type="match status" value="1"/>
</dbReference>
<evidence type="ECO:0000256" key="3">
    <source>
        <dbReference type="PIRSR" id="PIRSR000097-1"/>
    </source>
</evidence>
<dbReference type="STRING" id="27342.A0A0H2RN99"/>
<feature type="binding site" evidence="4">
    <location>
        <position position="110"/>
    </location>
    <ligand>
        <name>substrate</name>
    </ligand>
</feature>
<gene>
    <name evidence="7" type="ORF">SCHPADRAFT_828056</name>
</gene>
<dbReference type="Gene3D" id="3.20.20.100">
    <property type="entry name" value="NADP-dependent oxidoreductase domain"/>
    <property type="match status" value="1"/>
</dbReference>
<keyword evidence="2" id="KW-0560">Oxidoreductase</keyword>
<keyword evidence="8" id="KW-1185">Reference proteome</keyword>
<dbReference type="OrthoDB" id="416253at2759"/>
<evidence type="ECO:0000313" key="8">
    <source>
        <dbReference type="Proteomes" id="UP000053477"/>
    </source>
</evidence>
<evidence type="ECO:0000256" key="5">
    <source>
        <dbReference type="PIRSR" id="PIRSR000097-3"/>
    </source>
</evidence>
<organism evidence="7 8">
    <name type="scientific">Schizopora paradoxa</name>
    <dbReference type="NCBI Taxonomy" id="27342"/>
    <lineage>
        <taxon>Eukaryota</taxon>
        <taxon>Fungi</taxon>
        <taxon>Dikarya</taxon>
        <taxon>Basidiomycota</taxon>
        <taxon>Agaricomycotina</taxon>
        <taxon>Agaricomycetes</taxon>
        <taxon>Hymenochaetales</taxon>
        <taxon>Schizoporaceae</taxon>
        <taxon>Schizopora</taxon>
    </lineage>
</organism>
<dbReference type="InterPro" id="IPR023210">
    <property type="entry name" value="NADP_OxRdtase_dom"/>
</dbReference>
<name>A0A0H2RN99_9AGAM</name>
<feature type="site" description="Lowers pKa of active site Tyr" evidence="5">
    <location>
        <position position="77"/>
    </location>
</feature>
<evidence type="ECO:0000256" key="1">
    <source>
        <dbReference type="ARBA" id="ARBA00007905"/>
    </source>
</evidence>